<dbReference type="PANTHER" id="PTHR30136">
    <property type="entry name" value="HELIX-TURN-HELIX TRANSCRIPTIONAL REGULATOR, ICLR FAMILY"/>
    <property type="match status" value="1"/>
</dbReference>
<dbReference type="InterPro" id="IPR050707">
    <property type="entry name" value="HTH_MetabolicPath_Reg"/>
</dbReference>
<protein>
    <submittedName>
        <fullName evidence="6">Helix-turn-helix domain-containing protein</fullName>
    </submittedName>
</protein>
<organism evidence="6 7">
    <name type="scientific">Microbaculum marinisediminis</name>
    <dbReference type="NCBI Taxonomy" id="2931392"/>
    <lineage>
        <taxon>Bacteria</taxon>
        <taxon>Pseudomonadati</taxon>
        <taxon>Pseudomonadota</taxon>
        <taxon>Alphaproteobacteria</taxon>
        <taxon>Hyphomicrobiales</taxon>
        <taxon>Tepidamorphaceae</taxon>
        <taxon>Microbaculum</taxon>
    </lineage>
</organism>
<dbReference type="Pfam" id="PF01614">
    <property type="entry name" value="IclR_C"/>
    <property type="match status" value="1"/>
</dbReference>
<dbReference type="InterPro" id="IPR036388">
    <property type="entry name" value="WH-like_DNA-bd_sf"/>
</dbReference>
<dbReference type="SUPFAM" id="SSF55781">
    <property type="entry name" value="GAF domain-like"/>
    <property type="match status" value="1"/>
</dbReference>
<evidence type="ECO:0000256" key="1">
    <source>
        <dbReference type="ARBA" id="ARBA00023015"/>
    </source>
</evidence>
<dbReference type="PROSITE" id="PS51078">
    <property type="entry name" value="ICLR_ED"/>
    <property type="match status" value="1"/>
</dbReference>
<gene>
    <name evidence="6" type="ORF">MUB46_18965</name>
</gene>
<dbReference type="PROSITE" id="PS51077">
    <property type="entry name" value="HTH_ICLR"/>
    <property type="match status" value="1"/>
</dbReference>
<dbReference type="GO" id="GO:0045892">
    <property type="term" value="P:negative regulation of DNA-templated transcription"/>
    <property type="evidence" value="ECO:0007669"/>
    <property type="project" value="TreeGrafter"/>
</dbReference>
<dbReference type="EMBL" id="JALIDZ010000009">
    <property type="protein sequence ID" value="MCT8973953.1"/>
    <property type="molecule type" value="Genomic_DNA"/>
</dbReference>
<dbReference type="GO" id="GO:0003677">
    <property type="term" value="F:DNA binding"/>
    <property type="evidence" value="ECO:0007669"/>
    <property type="project" value="UniProtKB-KW"/>
</dbReference>
<keyword evidence="1" id="KW-0805">Transcription regulation</keyword>
<reference evidence="6 7" key="1">
    <citation type="submission" date="2022-04" db="EMBL/GenBank/DDBJ databases">
        <authorList>
            <person name="Ye Y.-Q."/>
            <person name="Du Z.-J."/>
        </authorList>
    </citation>
    <scope>NUCLEOTIDE SEQUENCE [LARGE SCALE GENOMIC DNA]</scope>
    <source>
        <strain evidence="6 7">A6E488</strain>
    </source>
</reference>
<dbReference type="InterPro" id="IPR036390">
    <property type="entry name" value="WH_DNA-bd_sf"/>
</dbReference>
<keyword evidence="7" id="KW-1185">Reference proteome</keyword>
<accession>A0AAW5R1V0</accession>
<sequence>MSRPYKDVRSLARGLQIIEALGELGWTSPQILSKAVGIDRTTVYRLLSTLADQGYVVRREEDGAVSLTSKLSQIADGIKTNDLHAQIAAPYIRELTSEILWPSDFASFILGEVVIRYSTHKISPMSIHHAMIGKSRLLLRSALGKAIISAMTERELEAIRAIVCTTGGQDAEDLRSESFVRRTIEKVRRDGFASSVGESERKISAIARPVLSSNGHVLGALNLVYFTTVMTPEEAARRYMEPFSACIGAIEKAIAAERAALAGT</sequence>
<feature type="domain" description="HTH iclR-type" evidence="4">
    <location>
        <begin position="8"/>
        <end position="69"/>
    </location>
</feature>
<dbReference type="InterPro" id="IPR014757">
    <property type="entry name" value="Tscrpt_reg_IclR_C"/>
</dbReference>
<keyword evidence="3" id="KW-0804">Transcription</keyword>
<evidence type="ECO:0000256" key="3">
    <source>
        <dbReference type="ARBA" id="ARBA00023163"/>
    </source>
</evidence>
<dbReference type="Gene3D" id="1.10.10.10">
    <property type="entry name" value="Winged helix-like DNA-binding domain superfamily/Winged helix DNA-binding domain"/>
    <property type="match status" value="1"/>
</dbReference>
<dbReference type="PANTHER" id="PTHR30136:SF23">
    <property type="entry name" value="DNA-BINDING TRANSCRIPTIONAL ACTIVATOR MHPR"/>
    <property type="match status" value="1"/>
</dbReference>
<evidence type="ECO:0000256" key="2">
    <source>
        <dbReference type="ARBA" id="ARBA00023125"/>
    </source>
</evidence>
<dbReference type="RefSeq" id="WP_261617533.1">
    <property type="nucleotide sequence ID" value="NZ_JALIDZ010000009.1"/>
</dbReference>
<name>A0AAW5R1V0_9HYPH</name>
<keyword evidence="2" id="KW-0238">DNA-binding</keyword>
<proteinExistence type="predicted"/>
<dbReference type="Gene3D" id="3.30.450.40">
    <property type="match status" value="1"/>
</dbReference>
<dbReference type="AlphaFoldDB" id="A0AAW5R1V0"/>
<dbReference type="SMART" id="SM00346">
    <property type="entry name" value="HTH_ICLR"/>
    <property type="match status" value="1"/>
</dbReference>
<evidence type="ECO:0000313" key="6">
    <source>
        <dbReference type="EMBL" id="MCT8973953.1"/>
    </source>
</evidence>
<feature type="domain" description="IclR-ED" evidence="5">
    <location>
        <begin position="70"/>
        <end position="256"/>
    </location>
</feature>
<evidence type="ECO:0000313" key="7">
    <source>
        <dbReference type="Proteomes" id="UP001320898"/>
    </source>
</evidence>
<evidence type="ECO:0000259" key="5">
    <source>
        <dbReference type="PROSITE" id="PS51078"/>
    </source>
</evidence>
<comment type="caution">
    <text evidence="6">The sequence shown here is derived from an EMBL/GenBank/DDBJ whole genome shotgun (WGS) entry which is preliminary data.</text>
</comment>
<dbReference type="Proteomes" id="UP001320898">
    <property type="component" value="Unassembled WGS sequence"/>
</dbReference>
<dbReference type="SUPFAM" id="SSF46785">
    <property type="entry name" value="Winged helix' DNA-binding domain"/>
    <property type="match status" value="1"/>
</dbReference>
<evidence type="ECO:0000259" key="4">
    <source>
        <dbReference type="PROSITE" id="PS51077"/>
    </source>
</evidence>
<dbReference type="Pfam" id="PF09339">
    <property type="entry name" value="HTH_IclR"/>
    <property type="match status" value="1"/>
</dbReference>
<dbReference type="InterPro" id="IPR029016">
    <property type="entry name" value="GAF-like_dom_sf"/>
</dbReference>
<dbReference type="GO" id="GO:0003700">
    <property type="term" value="F:DNA-binding transcription factor activity"/>
    <property type="evidence" value="ECO:0007669"/>
    <property type="project" value="TreeGrafter"/>
</dbReference>
<dbReference type="InterPro" id="IPR005471">
    <property type="entry name" value="Tscrpt_reg_IclR_N"/>
</dbReference>